<proteinExistence type="predicted"/>
<evidence type="ECO:0000256" key="1">
    <source>
        <dbReference type="SAM" id="MobiDB-lite"/>
    </source>
</evidence>
<dbReference type="Proteomes" id="UP001165342">
    <property type="component" value="Unassembled WGS sequence"/>
</dbReference>
<dbReference type="EMBL" id="JAMGBE010000001">
    <property type="protein sequence ID" value="MCL6728730.1"/>
    <property type="molecule type" value="Genomic_DNA"/>
</dbReference>
<evidence type="ECO:0000313" key="3">
    <source>
        <dbReference type="EMBL" id="MCL6728730.1"/>
    </source>
</evidence>
<keyword evidence="2" id="KW-0732">Signal</keyword>
<comment type="caution">
    <text evidence="3">The sequence shown here is derived from an EMBL/GenBank/DDBJ whole genome shotgun (WGS) entry which is preliminary data.</text>
</comment>
<gene>
    <name evidence="3" type="ORF">LZ538_01505</name>
</gene>
<feature type="region of interest" description="Disordered" evidence="1">
    <location>
        <begin position="20"/>
        <end position="57"/>
    </location>
</feature>
<sequence length="57" mass="5880">MTKQLIASFVAIGLLAGSTAAAATTTKPQTEKAKPHKAHAKPKLSAKADQPKAPKTK</sequence>
<feature type="signal peptide" evidence="2">
    <location>
        <begin position="1"/>
        <end position="22"/>
    </location>
</feature>
<feature type="compositionally biased region" description="Basic residues" evidence="1">
    <location>
        <begin position="34"/>
        <end position="44"/>
    </location>
</feature>
<evidence type="ECO:0000256" key="2">
    <source>
        <dbReference type="SAM" id="SignalP"/>
    </source>
</evidence>
<name>A0ABT0RYN8_9SPHN</name>
<accession>A0ABT0RYN8</accession>
<reference evidence="3" key="1">
    <citation type="submission" date="2022-05" db="EMBL/GenBank/DDBJ databases">
        <authorList>
            <person name="Jo J.-H."/>
            <person name="Im W.-T."/>
        </authorList>
    </citation>
    <scope>NUCLEOTIDE SEQUENCE</scope>
    <source>
        <strain evidence="3">SE220</strain>
    </source>
</reference>
<feature type="chain" id="PRO_5046662688" description="Acid-shock protein" evidence="2">
    <location>
        <begin position="23"/>
        <end position="57"/>
    </location>
</feature>
<evidence type="ECO:0000313" key="4">
    <source>
        <dbReference type="Proteomes" id="UP001165342"/>
    </source>
</evidence>
<evidence type="ECO:0008006" key="5">
    <source>
        <dbReference type="Google" id="ProtNLM"/>
    </source>
</evidence>
<keyword evidence="4" id="KW-1185">Reference proteome</keyword>
<dbReference type="RefSeq" id="WP_249830233.1">
    <property type="nucleotide sequence ID" value="NZ_JAMGBE010000001.1"/>
</dbReference>
<organism evidence="3 4">
    <name type="scientific">Sphingomonas hankyongi</name>
    <dbReference type="NCBI Taxonomy" id="2908209"/>
    <lineage>
        <taxon>Bacteria</taxon>
        <taxon>Pseudomonadati</taxon>
        <taxon>Pseudomonadota</taxon>
        <taxon>Alphaproteobacteria</taxon>
        <taxon>Sphingomonadales</taxon>
        <taxon>Sphingomonadaceae</taxon>
        <taxon>Sphingomonas</taxon>
    </lineage>
</organism>
<protein>
    <recommendedName>
        <fullName evidence="5">Acid-shock protein</fullName>
    </recommendedName>
</protein>